<dbReference type="GO" id="GO:0008410">
    <property type="term" value="F:CoA-transferase activity"/>
    <property type="evidence" value="ECO:0007669"/>
    <property type="project" value="TreeGrafter"/>
</dbReference>
<dbReference type="SUPFAM" id="SSF89796">
    <property type="entry name" value="CoA-transferase family III (CaiB/BaiF)"/>
    <property type="match status" value="1"/>
</dbReference>
<accession>A0A858ZYX1</accession>
<proteinExistence type="predicted"/>
<sequence length="150" mass="16173">MSHGKGYDLILQAFTGMVSIMGEPGSGPVRAPYSPVDQGTGMHALSAILAALLHKRNTGEGCRIGVSLFDTGIAFLGYMMQSYWEKGAEPKRFGCAHESLCPYQNFMAADKPILIGVASEPLWQRTRSQAGPYSTTKVRTTENCNPSTSP</sequence>
<evidence type="ECO:0000313" key="3">
    <source>
        <dbReference type="EMBL" id="QKD46236.1"/>
    </source>
</evidence>
<dbReference type="InterPro" id="IPR023606">
    <property type="entry name" value="CoA-Trfase_III_dom_1_sf"/>
</dbReference>
<reference evidence="3 4" key="1">
    <citation type="submission" date="2020-05" db="EMBL/GenBank/DDBJ databases">
        <title>Complete genome sequence of Alicycliphilus denitrificans DP3.</title>
        <authorList>
            <person name="Chen X."/>
        </authorList>
    </citation>
    <scope>NUCLEOTIDE SEQUENCE [LARGE SCALE GENOMIC DNA]</scope>
    <source>
        <strain evidence="3 4">DP3</strain>
    </source>
</reference>
<evidence type="ECO:0000256" key="2">
    <source>
        <dbReference type="SAM" id="MobiDB-lite"/>
    </source>
</evidence>
<dbReference type="EMBL" id="CP051298">
    <property type="protein sequence ID" value="QKD46236.1"/>
    <property type="molecule type" value="Genomic_DNA"/>
</dbReference>
<evidence type="ECO:0008006" key="5">
    <source>
        <dbReference type="Google" id="ProtNLM"/>
    </source>
</evidence>
<name>A0A858ZYX1_9BURK</name>
<organism evidence="3 4">
    <name type="scientific">Alicycliphilus denitrificans</name>
    <dbReference type="NCBI Taxonomy" id="179636"/>
    <lineage>
        <taxon>Bacteria</taxon>
        <taxon>Pseudomonadati</taxon>
        <taxon>Pseudomonadota</taxon>
        <taxon>Betaproteobacteria</taxon>
        <taxon>Burkholderiales</taxon>
        <taxon>Comamonadaceae</taxon>
        <taxon>Alicycliphilus</taxon>
    </lineage>
</organism>
<protein>
    <recommendedName>
        <fullName evidence="5">L-carnitine dehydratase/bile acid-inducible protein F</fullName>
    </recommendedName>
</protein>
<dbReference type="PANTHER" id="PTHR48207:SF3">
    <property type="entry name" value="SUCCINATE--HYDROXYMETHYLGLUTARATE COA-TRANSFERASE"/>
    <property type="match status" value="1"/>
</dbReference>
<dbReference type="Proteomes" id="UP000500755">
    <property type="component" value="Chromosome"/>
</dbReference>
<dbReference type="InterPro" id="IPR050483">
    <property type="entry name" value="CoA-transferase_III_domain"/>
</dbReference>
<keyword evidence="1" id="KW-0808">Transferase</keyword>
<dbReference type="AlphaFoldDB" id="A0A858ZYX1"/>
<dbReference type="PANTHER" id="PTHR48207">
    <property type="entry name" value="SUCCINATE--HYDROXYMETHYLGLUTARATE COA-TRANSFERASE"/>
    <property type="match status" value="1"/>
</dbReference>
<gene>
    <name evidence="3" type="ORF">HF896_02870</name>
</gene>
<evidence type="ECO:0000256" key="1">
    <source>
        <dbReference type="ARBA" id="ARBA00022679"/>
    </source>
</evidence>
<dbReference type="InterPro" id="IPR003673">
    <property type="entry name" value="CoA-Trfase_fam_III"/>
</dbReference>
<dbReference type="Gene3D" id="3.40.50.10540">
    <property type="entry name" value="Crotonobetainyl-coa:carnitine coa-transferase, domain 1"/>
    <property type="match status" value="1"/>
</dbReference>
<feature type="region of interest" description="Disordered" evidence="2">
    <location>
        <begin position="128"/>
        <end position="150"/>
    </location>
</feature>
<evidence type="ECO:0000313" key="4">
    <source>
        <dbReference type="Proteomes" id="UP000500755"/>
    </source>
</evidence>
<dbReference type="Pfam" id="PF02515">
    <property type="entry name" value="CoA_transf_3"/>
    <property type="match status" value="1"/>
</dbReference>